<keyword evidence="4" id="KW-1185">Reference proteome</keyword>
<proteinExistence type="predicted"/>
<evidence type="ECO:0000256" key="1">
    <source>
        <dbReference type="SAM" id="MobiDB-lite"/>
    </source>
</evidence>
<feature type="signal peptide" evidence="2">
    <location>
        <begin position="1"/>
        <end position="24"/>
    </location>
</feature>
<keyword evidence="2" id="KW-0732">Signal</keyword>
<dbReference type="Proteomes" id="UP000316181">
    <property type="component" value="Unassembled WGS sequence"/>
</dbReference>
<dbReference type="EMBL" id="VFNV01000001">
    <property type="protein sequence ID" value="TQK77285.1"/>
    <property type="molecule type" value="Genomic_DNA"/>
</dbReference>
<name>A0A542SRQ5_9MICO</name>
<accession>A0A542SRQ5</accession>
<evidence type="ECO:0000313" key="4">
    <source>
        <dbReference type="Proteomes" id="UP000316181"/>
    </source>
</evidence>
<organism evidence="3 4">
    <name type="scientific">Rarobacter incanus</name>
    <dbReference type="NCBI Taxonomy" id="153494"/>
    <lineage>
        <taxon>Bacteria</taxon>
        <taxon>Bacillati</taxon>
        <taxon>Actinomycetota</taxon>
        <taxon>Actinomycetes</taxon>
        <taxon>Micrococcales</taxon>
        <taxon>Rarobacteraceae</taxon>
        <taxon>Rarobacter</taxon>
    </lineage>
</organism>
<dbReference type="AlphaFoldDB" id="A0A542SRQ5"/>
<dbReference type="RefSeq" id="WP_142113159.1">
    <property type="nucleotide sequence ID" value="NZ_BAAATB010000006.1"/>
</dbReference>
<gene>
    <name evidence="3" type="ORF">FB389_2004</name>
</gene>
<protein>
    <recommendedName>
        <fullName evidence="5">LGFP repeat-containing protein</fullName>
    </recommendedName>
</protein>
<evidence type="ECO:0000313" key="3">
    <source>
        <dbReference type="EMBL" id="TQK77285.1"/>
    </source>
</evidence>
<feature type="chain" id="PRO_5021743400" description="LGFP repeat-containing protein" evidence="2">
    <location>
        <begin position="25"/>
        <end position="405"/>
    </location>
</feature>
<evidence type="ECO:0008006" key="5">
    <source>
        <dbReference type="Google" id="ProtNLM"/>
    </source>
</evidence>
<feature type="region of interest" description="Disordered" evidence="1">
    <location>
        <begin position="59"/>
        <end position="79"/>
    </location>
</feature>
<comment type="caution">
    <text evidence="3">The sequence shown here is derived from an EMBL/GenBank/DDBJ whole genome shotgun (WGS) entry which is preliminary data.</text>
</comment>
<evidence type="ECO:0000256" key="2">
    <source>
        <dbReference type="SAM" id="SignalP"/>
    </source>
</evidence>
<reference evidence="3 4" key="1">
    <citation type="submission" date="2019-06" db="EMBL/GenBank/DDBJ databases">
        <title>Sequencing the genomes of 1000 actinobacteria strains.</title>
        <authorList>
            <person name="Klenk H.-P."/>
        </authorList>
    </citation>
    <scope>NUCLEOTIDE SEQUENCE [LARGE SCALE GENOMIC DNA]</scope>
    <source>
        <strain evidence="3 4">DSM 10596</strain>
    </source>
</reference>
<sequence>MRAIVGAVAIAAMVAGGSVSQAGAAGSFGADADTGTSSPSSLAASSVGGRDSLAFQGGTVGAAKKKSGKKDTAKGSSKRAARFVIKKSVSTLAAGHGMKLSVKRPYLRGGSAKQRKVVNAAIAKRVEAAKKYVLDWHNGCYDPNNENSGPAELRVFVLSADVYQGRYASVLLDTMMISGCGGVSNQVPYSVNIDLRTRKAFKISRVLAYKSLLRTYNNAVIDRTIQAKNSSCVVDGSYYMELPKNGRRWAVSSKGVTVAYGRYAIAAGACGTVSARASWKLLAKPSDVRGKPVVRTYVKEIKRYPGASSSYDPKWMGGYLIVTQRGNMVWVNWGDLAASGGNSVGKLRGKEIMSGGSDGYLGIKKNSTWKVKGGKAIPAGSGFHEATKSDLAKMKESYVVPKAVM</sequence>